<feature type="compositionally biased region" description="Pro residues" evidence="8">
    <location>
        <begin position="519"/>
        <end position="528"/>
    </location>
</feature>
<dbReference type="SMART" id="SM00326">
    <property type="entry name" value="SH3"/>
    <property type="match status" value="1"/>
</dbReference>
<evidence type="ECO:0000256" key="1">
    <source>
        <dbReference type="ARBA" id="ARBA00004308"/>
    </source>
</evidence>
<dbReference type="InterPro" id="IPR001452">
    <property type="entry name" value="SH3_domain"/>
</dbReference>
<dbReference type="SMART" id="SM00721">
    <property type="entry name" value="BAR"/>
    <property type="match status" value="1"/>
</dbReference>
<protein>
    <submittedName>
        <fullName evidence="11">Uncharacterized protein</fullName>
    </submittedName>
</protein>
<dbReference type="PROSITE" id="PS50002">
    <property type="entry name" value="SH3"/>
    <property type="match status" value="1"/>
</dbReference>
<keyword evidence="4" id="KW-0963">Cytoplasm</keyword>
<feature type="domain" description="BAR" evidence="10">
    <location>
        <begin position="1"/>
        <end position="198"/>
    </location>
</feature>
<dbReference type="GO" id="GO:0005737">
    <property type="term" value="C:cytoplasm"/>
    <property type="evidence" value="ECO:0007669"/>
    <property type="project" value="UniProtKB-SubCell"/>
</dbReference>
<evidence type="ECO:0000259" key="10">
    <source>
        <dbReference type="PROSITE" id="PS51021"/>
    </source>
</evidence>
<feature type="compositionally biased region" description="Basic residues" evidence="8">
    <location>
        <begin position="439"/>
        <end position="455"/>
    </location>
</feature>
<dbReference type="Pfam" id="PF03114">
    <property type="entry name" value="BAR"/>
    <property type="match status" value="1"/>
</dbReference>
<keyword evidence="3 7" id="KW-0728">SH3 domain</keyword>
<evidence type="ECO:0000256" key="7">
    <source>
        <dbReference type="PROSITE-ProRule" id="PRU00192"/>
    </source>
</evidence>
<organism evidence="11 12">
    <name type="scientific">Anopheles epiroticus</name>
    <dbReference type="NCBI Taxonomy" id="199890"/>
    <lineage>
        <taxon>Eukaryota</taxon>
        <taxon>Metazoa</taxon>
        <taxon>Ecdysozoa</taxon>
        <taxon>Arthropoda</taxon>
        <taxon>Hexapoda</taxon>
        <taxon>Insecta</taxon>
        <taxon>Pterygota</taxon>
        <taxon>Neoptera</taxon>
        <taxon>Endopterygota</taxon>
        <taxon>Diptera</taxon>
        <taxon>Nematocera</taxon>
        <taxon>Culicoidea</taxon>
        <taxon>Culicidae</taxon>
        <taxon>Anophelinae</taxon>
        <taxon>Anopheles</taxon>
    </lineage>
</organism>
<dbReference type="GO" id="GO:0005543">
    <property type="term" value="F:phospholipid binding"/>
    <property type="evidence" value="ECO:0007669"/>
    <property type="project" value="TreeGrafter"/>
</dbReference>
<feature type="compositionally biased region" description="Polar residues" evidence="8">
    <location>
        <begin position="501"/>
        <end position="518"/>
    </location>
</feature>
<dbReference type="Gene3D" id="1.20.1270.60">
    <property type="entry name" value="Arfaptin homology (AH) domain/BAR domain"/>
    <property type="match status" value="1"/>
</dbReference>
<evidence type="ECO:0000256" key="8">
    <source>
        <dbReference type="SAM" id="MobiDB-lite"/>
    </source>
</evidence>
<evidence type="ECO:0000256" key="2">
    <source>
        <dbReference type="ARBA" id="ARBA00004496"/>
    </source>
</evidence>
<feature type="region of interest" description="Disordered" evidence="8">
    <location>
        <begin position="334"/>
        <end position="406"/>
    </location>
</feature>
<dbReference type="VEuPathDB" id="VectorBase:AEPI008182"/>
<dbReference type="EnsemblMetazoa" id="AEPI008182-RA">
    <property type="protein sequence ID" value="AEPI008182-PA"/>
    <property type="gene ID" value="AEPI008182"/>
</dbReference>
<keyword evidence="6" id="KW-0472">Membrane</keyword>
<feature type="domain" description="SH3" evidence="9">
    <location>
        <begin position="663"/>
        <end position="727"/>
    </location>
</feature>
<dbReference type="AlphaFoldDB" id="A0A182PMK8"/>
<dbReference type="InterPro" id="IPR027267">
    <property type="entry name" value="AH/BAR_dom_sf"/>
</dbReference>
<dbReference type="CDD" id="cd11790">
    <property type="entry name" value="SH3_Amphiphysin"/>
    <property type="match status" value="1"/>
</dbReference>
<dbReference type="SUPFAM" id="SSF50044">
    <property type="entry name" value="SH3-domain"/>
    <property type="match status" value="1"/>
</dbReference>
<dbReference type="InterPro" id="IPR036028">
    <property type="entry name" value="SH3-like_dom_sf"/>
</dbReference>
<name>A0A182PMK8_9DIPT</name>
<feature type="region of interest" description="Disordered" evidence="8">
    <location>
        <begin position="437"/>
        <end position="459"/>
    </location>
</feature>
<dbReference type="GO" id="GO:0005886">
    <property type="term" value="C:plasma membrane"/>
    <property type="evidence" value="ECO:0007669"/>
    <property type="project" value="TreeGrafter"/>
</dbReference>
<proteinExistence type="predicted"/>
<evidence type="ECO:0000256" key="4">
    <source>
        <dbReference type="ARBA" id="ARBA00022490"/>
    </source>
</evidence>
<dbReference type="Pfam" id="PF00018">
    <property type="entry name" value="SH3_1"/>
    <property type="match status" value="1"/>
</dbReference>
<dbReference type="PRINTS" id="PR01251">
    <property type="entry name" value="AMPHIPHYSIN"/>
</dbReference>
<evidence type="ECO:0000313" key="12">
    <source>
        <dbReference type="Proteomes" id="UP000075885"/>
    </source>
</evidence>
<evidence type="ECO:0000259" key="9">
    <source>
        <dbReference type="PROSITE" id="PS50002"/>
    </source>
</evidence>
<reference evidence="12" key="1">
    <citation type="submission" date="2013-03" db="EMBL/GenBank/DDBJ databases">
        <title>The Genome Sequence of Anopheles epiroticus epiroticus2.</title>
        <authorList>
            <consortium name="The Broad Institute Genomics Platform"/>
            <person name="Neafsey D.E."/>
            <person name="Howell P."/>
            <person name="Walker B."/>
            <person name="Young S.K."/>
            <person name="Zeng Q."/>
            <person name="Gargeya S."/>
            <person name="Fitzgerald M."/>
            <person name="Haas B."/>
            <person name="Abouelleil A."/>
            <person name="Allen A.W."/>
            <person name="Alvarado L."/>
            <person name="Arachchi H.M."/>
            <person name="Berlin A.M."/>
            <person name="Chapman S.B."/>
            <person name="Gainer-Dewar J."/>
            <person name="Goldberg J."/>
            <person name="Griggs A."/>
            <person name="Gujja S."/>
            <person name="Hansen M."/>
            <person name="Howarth C."/>
            <person name="Imamovic A."/>
            <person name="Ireland A."/>
            <person name="Larimer J."/>
            <person name="McCowan C."/>
            <person name="Murphy C."/>
            <person name="Pearson M."/>
            <person name="Poon T.W."/>
            <person name="Priest M."/>
            <person name="Roberts A."/>
            <person name="Saif S."/>
            <person name="Shea T."/>
            <person name="Sisk P."/>
            <person name="Sykes S."/>
            <person name="Wortman J."/>
            <person name="Nusbaum C."/>
            <person name="Birren B."/>
        </authorList>
    </citation>
    <scope>NUCLEOTIDE SEQUENCE [LARGE SCALE GENOMIC DNA]</scope>
    <source>
        <strain evidence="12">Epiroticus2</strain>
    </source>
</reference>
<feature type="region of interest" description="Disordered" evidence="8">
    <location>
        <begin position="491"/>
        <end position="536"/>
    </location>
</feature>
<dbReference type="FunFam" id="2.30.30.40:FF:000172">
    <property type="entry name" value="Amphiphysin, isoform B"/>
    <property type="match status" value="1"/>
</dbReference>
<reference evidence="11" key="2">
    <citation type="submission" date="2020-05" db="UniProtKB">
        <authorList>
            <consortium name="EnsemblMetazoa"/>
        </authorList>
    </citation>
    <scope>IDENTIFICATION</scope>
    <source>
        <strain evidence="11">Epiroticus2</strain>
    </source>
</reference>
<feature type="region of interest" description="Disordered" evidence="8">
    <location>
        <begin position="231"/>
        <end position="270"/>
    </location>
</feature>
<comment type="subcellular location">
    <subcellularLocation>
        <location evidence="2">Cytoplasm</location>
    </subcellularLocation>
    <subcellularLocation>
        <location evidence="1">Endomembrane system</location>
    </subcellularLocation>
</comment>
<dbReference type="InterPro" id="IPR003005">
    <property type="entry name" value="Amphiphysin"/>
</dbReference>
<evidence type="ECO:0000256" key="3">
    <source>
        <dbReference type="ARBA" id="ARBA00022443"/>
    </source>
</evidence>
<accession>A0A182PMK8</accession>
<feature type="compositionally biased region" description="Polar residues" evidence="8">
    <location>
        <begin position="335"/>
        <end position="381"/>
    </location>
</feature>
<keyword evidence="5" id="KW-0175">Coiled coil</keyword>
<feature type="compositionally biased region" description="Low complexity" evidence="8">
    <location>
        <begin position="390"/>
        <end position="406"/>
    </location>
</feature>
<dbReference type="SUPFAM" id="SSF103657">
    <property type="entry name" value="BAR/IMD domain-like"/>
    <property type="match status" value="1"/>
</dbReference>
<dbReference type="STRING" id="199890.A0A182PMK8"/>
<feature type="compositionally biased region" description="Polar residues" evidence="8">
    <location>
        <begin position="231"/>
        <end position="247"/>
    </location>
</feature>
<dbReference type="PANTHER" id="PTHR46514">
    <property type="entry name" value="AMPHIPHYSIN"/>
    <property type="match status" value="1"/>
</dbReference>
<evidence type="ECO:0000256" key="5">
    <source>
        <dbReference type="ARBA" id="ARBA00023054"/>
    </source>
</evidence>
<evidence type="ECO:0000256" key="6">
    <source>
        <dbReference type="ARBA" id="ARBA00023136"/>
    </source>
</evidence>
<dbReference type="Proteomes" id="UP000075885">
    <property type="component" value="Unassembled WGS sequence"/>
</dbReference>
<dbReference type="Gene3D" id="2.30.30.40">
    <property type="entry name" value="SH3 Domains"/>
    <property type="match status" value="1"/>
</dbReference>
<dbReference type="PANTHER" id="PTHR46514:SF3">
    <property type="entry name" value="AMPHIPHYSIN"/>
    <property type="match status" value="1"/>
</dbReference>
<evidence type="ECO:0000313" key="11">
    <source>
        <dbReference type="EnsemblMetazoa" id="AEPI008182-PA"/>
    </source>
</evidence>
<dbReference type="GO" id="GO:0012505">
    <property type="term" value="C:endomembrane system"/>
    <property type="evidence" value="ECO:0007669"/>
    <property type="project" value="UniProtKB-SubCell"/>
</dbReference>
<sequence length="727" mass="78654">MSSRYELAEEFVIDTRGPKKRGWSPVQNASKSLMEAITEVYESQWTGSEVLYGQAKTIDTQYQQFSYKLADQVLKQLDTYALQFPEMKKKIDKRGRKLVDYDSQRHSFQSLQANAAKRKDDLKVTRGREQLEEAKSTYEVLNSELHDELPALYDSRILFLVTNLQTLFACEQQFHSETSKVYAELEAIVDKLATESQRGSYTLKKINANSNPSSPQQSPVKANLSIVNNVTNGSANANGHTSAQNVLPSPRTPSPNQQMPAQPEDDEPSYQNTDVVKAAAAAKAPTTNGIGSVSAVKHEPELNGSPAATAAVLSLNAPKENGQPAAATVTEGVPVTTNGTLHPSHSQPSTNQLPQPDQHNQTQTTANGLASSLTSSAQGAQENDLPETKPASATTDAAPAATATADTAASANADAAIPTPTTTGAAAVSQTIGTVSLPHFHHPHHSHHHPHHGRSHQNLPPVYQYRKAPEQSAPLATSFSLRIPSTPVTLTEQHHVYRSTVPPSQAAGSGRTQDKVTQTPPPPPPPSLPAASSLALVAPKPSSSSVQFAMPPQASEAARSFSPARFTGLNSSYCTNSGLYSNVPAQQQQHYSYPSFPYGANRNLNSLNNNSNNANTRPSPLFIAQQPQQPHFSTRVSLNNNSSKLDILYDIPVGATTTDLPPGVLYRVKATYKYVREDVDELSFEVGDVINVVEYEDPEDQEEGWLMGTKEGTNEKGMFPANFTRPL</sequence>
<dbReference type="PROSITE" id="PS51021">
    <property type="entry name" value="BAR"/>
    <property type="match status" value="1"/>
</dbReference>
<keyword evidence="12" id="KW-1185">Reference proteome</keyword>
<dbReference type="FunFam" id="1.20.1270.60:FF:000013">
    <property type="entry name" value="Amphiphysin isoform 2"/>
    <property type="match status" value="1"/>
</dbReference>
<dbReference type="InterPro" id="IPR004148">
    <property type="entry name" value="BAR_dom"/>
</dbReference>